<evidence type="ECO:0000313" key="1">
    <source>
        <dbReference type="EMBL" id="PIR96159.1"/>
    </source>
</evidence>
<proteinExistence type="predicted"/>
<dbReference type="SUPFAM" id="SSF55469">
    <property type="entry name" value="FMN-dependent nitroreductase-like"/>
    <property type="match status" value="2"/>
</dbReference>
<gene>
    <name evidence="1" type="ORF">COT92_02485</name>
</gene>
<reference evidence="2" key="1">
    <citation type="submission" date="2017-09" db="EMBL/GenBank/DDBJ databases">
        <title>Depth-based differentiation of microbial function through sediment-hosted aquifers and enrichment of novel symbionts in the deep terrestrial subsurface.</title>
        <authorList>
            <person name="Probst A.J."/>
            <person name="Ladd B."/>
            <person name="Jarett J.K."/>
            <person name="Geller-Mcgrath D.E."/>
            <person name="Sieber C.M.K."/>
            <person name="Emerson J.B."/>
            <person name="Anantharaman K."/>
            <person name="Thomas B.C."/>
            <person name="Malmstrom R."/>
            <person name="Stieglmeier M."/>
            <person name="Klingl A."/>
            <person name="Woyke T."/>
            <person name="Ryan C.M."/>
            <person name="Banfield J.F."/>
        </authorList>
    </citation>
    <scope>NUCLEOTIDE SEQUENCE [LARGE SCALE GENOMIC DNA]</scope>
</reference>
<dbReference type="AlphaFoldDB" id="A0A2H0VCR6"/>
<dbReference type="Gene3D" id="3.40.109.10">
    <property type="entry name" value="NADH Oxidase"/>
    <property type="match status" value="1"/>
</dbReference>
<dbReference type="InterPro" id="IPR000415">
    <property type="entry name" value="Nitroreductase-like"/>
</dbReference>
<sequence>MDLKNIINLANYAPSGDNCQPWKIKLEQNRALLFNVPETDLSLYNYKQQASLIAHGALIENIAIAASTKNVSCEISILPYINRPNLVAEINFSPENVHPDPLFSSINKRVTNRKPYKAIPLSAKEKSLLMEAAGQFPNFELKFYEGENKLPAANAFSVNEGIVLENFYLHRFLFSHVSWTKQQDNLQKVGMFIKTMEILPPKSFIFKLCSNWKIMKFLRLIKLPKLIAKENAAIYAKSSAFGACLAQNNAQEDFIATGRLIQRVWLTATGLGLSMQPLMGIPLLHLKIQSGETVGLSPKHQTEISKTYKKIKELFDSENQNILFSFRIGKSDPPSAVSQRLNLEQILLK</sequence>
<dbReference type="Proteomes" id="UP000230922">
    <property type="component" value="Unassembled WGS sequence"/>
</dbReference>
<protein>
    <recommendedName>
        <fullName evidence="3">Nitroreductase domain-containing protein</fullName>
    </recommendedName>
</protein>
<dbReference type="GO" id="GO:0016491">
    <property type="term" value="F:oxidoreductase activity"/>
    <property type="evidence" value="ECO:0007669"/>
    <property type="project" value="InterPro"/>
</dbReference>
<accession>A0A2H0VCR6</accession>
<evidence type="ECO:0000313" key="2">
    <source>
        <dbReference type="Proteomes" id="UP000230922"/>
    </source>
</evidence>
<evidence type="ECO:0008006" key="3">
    <source>
        <dbReference type="Google" id="ProtNLM"/>
    </source>
</evidence>
<name>A0A2H0VCR6_9BACT</name>
<organism evidence="1 2">
    <name type="scientific">Candidatus Doudnabacteria bacterium CG10_big_fil_rev_8_21_14_0_10_42_18</name>
    <dbReference type="NCBI Taxonomy" id="1974552"/>
    <lineage>
        <taxon>Bacteria</taxon>
        <taxon>Candidatus Doudnaibacteriota</taxon>
    </lineage>
</organism>
<dbReference type="EMBL" id="PFAK01000044">
    <property type="protein sequence ID" value="PIR96159.1"/>
    <property type="molecule type" value="Genomic_DNA"/>
</dbReference>
<comment type="caution">
    <text evidence="1">The sequence shown here is derived from an EMBL/GenBank/DDBJ whole genome shotgun (WGS) entry which is preliminary data.</text>
</comment>